<keyword evidence="8" id="KW-0732">Signal</keyword>
<dbReference type="InterPro" id="IPR051906">
    <property type="entry name" value="TolC-like"/>
</dbReference>
<dbReference type="SUPFAM" id="SSF56954">
    <property type="entry name" value="Outer membrane efflux proteins (OEP)"/>
    <property type="match status" value="1"/>
</dbReference>
<dbReference type="GO" id="GO:0009279">
    <property type="term" value="C:cell outer membrane"/>
    <property type="evidence" value="ECO:0007669"/>
    <property type="project" value="UniProtKB-SubCell"/>
</dbReference>
<reference evidence="9 10" key="1">
    <citation type="submission" date="2019-07" db="EMBL/GenBank/DDBJ databases">
        <authorList>
            <person name="Huq M.A."/>
        </authorList>
    </citation>
    <scope>NUCLEOTIDE SEQUENCE [LARGE SCALE GENOMIC DNA]</scope>
    <source>
        <strain evidence="9 10">MAH-3</strain>
    </source>
</reference>
<evidence type="ECO:0000313" key="10">
    <source>
        <dbReference type="Proteomes" id="UP000316008"/>
    </source>
</evidence>
<dbReference type="OrthoDB" id="9811587at2"/>
<dbReference type="AlphaFoldDB" id="A0A556MMW6"/>
<evidence type="ECO:0000256" key="5">
    <source>
        <dbReference type="ARBA" id="ARBA00022692"/>
    </source>
</evidence>
<evidence type="ECO:0000256" key="8">
    <source>
        <dbReference type="SAM" id="SignalP"/>
    </source>
</evidence>
<keyword evidence="4" id="KW-1134">Transmembrane beta strand</keyword>
<dbReference type="Gene3D" id="1.20.1600.10">
    <property type="entry name" value="Outer membrane efflux proteins (OEP)"/>
    <property type="match status" value="1"/>
</dbReference>
<dbReference type="RefSeq" id="WP_144333973.1">
    <property type="nucleotide sequence ID" value="NZ_VLPL01000008.1"/>
</dbReference>
<dbReference type="GO" id="GO:0015562">
    <property type="term" value="F:efflux transmembrane transporter activity"/>
    <property type="evidence" value="ECO:0007669"/>
    <property type="project" value="InterPro"/>
</dbReference>
<evidence type="ECO:0000256" key="4">
    <source>
        <dbReference type="ARBA" id="ARBA00022452"/>
    </source>
</evidence>
<keyword evidence="6" id="KW-0472">Membrane</keyword>
<evidence type="ECO:0000256" key="7">
    <source>
        <dbReference type="ARBA" id="ARBA00023237"/>
    </source>
</evidence>
<dbReference type="PANTHER" id="PTHR30026:SF20">
    <property type="entry name" value="OUTER MEMBRANE PROTEIN TOLC"/>
    <property type="match status" value="1"/>
</dbReference>
<accession>A0A556MMW6</accession>
<dbReference type="Proteomes" id="UP000316008">
    <property type="component" value="Unassembled WGS sequence"/>
</dbReference>
<proteinExistence type="inferred from homology"/>
<comment type="similarity">
    <text evidence="2">Belongs to the outer membrane factor (OMF) (TC 1.B.17) family.</text>
</comment>
<comment type="caution">
    <text evidence="9">The sequence shown here is derived from an EMBL/GenBank/DDBJ whole genome shotgun (WGS) entry which is preliminary data.</text>
</comment>
<dbReference type="GO" id="GO:0015288">
    <property type="term" value="F:porin activity"/>
    <property type="evidence" value="ECO:0007669"/>
    <property type="project" value="TreeGrafter"/>
</dbReference>
<dbReference type="PANTHER" id="PTHR30026">
    <property type="entry name" value="OUTER MEMBRANE PROTEIN TOLC"/>
    <property type="match status" value="1"/>
</dbReference>
<dbReference type="Pfam" id="PF02321">
    <property type="entry name" value="OEP"/>
    <property type="match status" value="1"/>
</dbReference>
<dbReference type="InterPro" id="IPR003423">
    <property type="entry name" value="OMP_efflux"/>
</dbReference>
<keyword evidence="3" id="KW-0813">Transport</keyword>
<feature type="chain" id="PRO_5022216203" evidence="8">
    <location>
        <begin position="19"/>
        <end position="424"/>
    </location>
</feature>
<evidence type="ECO:0000256" key="6">
    <source>
        <dbReference type="ARBA" id="ARBA00023136"/>
    </source>
</evidence>
<dbReference type="EMBL" id="VLPL01000008">
    <property type="protein sequence ID" value="TSJ41162.1"/>
    <property type="molecule type" value="Genomic_DNA"/>
</dbReference>
<evidence type="ECO:0000256" key="2">
    <source>
        <dbReference type="ARBA" id="ARBA00007613"/>
    </source>
</evidence>
<name>A0A556MMW6_9FLAO</name>
<sequence length="424" mass="48826">MRLIFLIGSFFLFSAVSGQEVITLQFCLDRVKNNSIQTVTESSLLNSSQVNSQYHWWSLLPNLSAYAGVNTSFGRRLDPFTNTFATSSVNSQSFGLNSSVTLFNGFNYFYKRNILTGTIKRNEITLTAKLNELRIQVIETYVTLCKLSTQTKMAESRIEKYKQIQAIQRLLIQEGRINSIDTLKSNNSLLNEQDLLLNLSNELRLNTIQLSFQIGLPLSANYTFDLASISSINDKLTFSEKYNIESLEIESEILESQLKSDRSNIVPTIALNGLVGTGFSTNNKDYLIPGSPTKRYGDQINQNLYEGIGFYLSVPIFNRGEWLKTKRLNTIKQTEIANKKQLAELSFEKQKLELEQKLLNIRAKQEQTREMTNNLELIYKKSLLLYEEGRITYTEIEISFMDWQMKLLEYESLKLDYEKLKIYE</sequence>
<protein>
    <submittedName>
        <fullName evidence="9">TolC family protein</fullName>
    </submittedName>
</protein>
<feature type="signal peptide" evidence="8">
    <location>
        <begin position="1"/>
        <end position="18"/>
    </location>
</feature>
<evidence type="ECO:0000313" key="9">
    <source>
        <dbReference type="EMBL" id="TSJ41162.1"/>
    </source>
</evidence>
<keyword evidence="5" id="KW-0812">Transmembrane</keyword>
<dbReference type="GO" id="GO:1990281">
    <property type="term" value="C:efflux pump complex"/>
    <property type="evidence" value="ECO:0007669"/>
    <property type="project" value="TreeGrafter"/>
</dbReference>
<gene>
    <name evidence="9" type="ORF">FO442_14715</name>
</gene>
<evidence type="ECO:0000256" key="1">
    <source>
        <dbReference type="ARBA" id="ARBA00004442"/>
    </source>
</evidence>
<keyword evidence="7" id="KW-0998">Cell outer membrane</keyword>
<organism evidence="9 10">
    <name type="scientific">Fluviicola chungangensis</name>
    <dbReference type="NCBI Taxonomy" id="2597671"/>
    <lineage>
        <taxon>Bacteria</taxon>
        <taxon>Pseudomonadati</taxon>
        <taxon>Bacteroidota</taxon>
        <taxon>Flavobacteriia</taxon>
        <taxon>Flavobacteriales</taxon>
        <taxon>Crocinitomicaceae</taxon>
        <taxon>Fluviicola</taxon>
    </lineage>
</organism>
<comment type="subcellular location">
    <subcellularLocation>
        <location evidence="1">Cell outer membrane</location>
    </subcellularLocation>
</comment>
<keyword evidence="10" id="KW-1185">Reference proteome</keyword>
<evidence type="ECO:0000256" key="3">
    <source>
        <dbReference type="ARBA" id="ARBA00022448"/>
    </source>
</evidence>